<dbReference type="GO" id="GO:0071555">
    <property type="term" value="P:cell wall organization"/>
    <property type="evidence" value="ECO:0007669"/>
    <property type="project" value="UniProtKB-UniRule"/>
</dbReference>
<dbReference type="AlphaFoldDB" id="A0A0K0X0A6"/>
<dbReference type="RefSeq" id="WP_235624042.1">
    <property type="nucleotide sequence ID" value="NZ_CP012150.1"/>
</dbReference>
<evidence type="ECO:0000256" key="3">
    <source>
        <dbReference type="ARBA" id="ARBA00022960"/>
    </source>
</evidence>
<evidence type="ECO:0000256" key="6">
    <source>
        <dbReference type="ARBA" id="ARBA00023316"/>
    </source>
</evidence>
<dbReference type="STRING" id="134601.AFA91_02220"/>
<keyword evidence="5" id="KW-0012">Acyltransferase</keyword>
<dbReference type="Pfam" id="PF17964">
    <property type="entry name" value="Big_10"/>
    <property type="match status" value="1"/>
</dbReference>
<evidence type="ECO:0000256" key="5">
    <source>
        <dbReference type="ARBA" id="ARBA00023315"/>
    </source>
</evidence>
<dbReference type="InterPro" id="IPR038063">
    <property type="entry name" value="Transpep_catalytic_dom"/>
</dbReference>
<feature type="region of interest" description="Disordered" evidence="8">
    <location>
        <begin position="141"/>
        <end position="224"/>
    </location>
</feature>
<dbReference type="GO" id="GO:0016746">
    <property type="term" value="F:acyltransferase activity"/>
    <property type="evidence" value="ECO:0007669"/>
    <property type="project" value="UniProtKB-KW"/>
</dbReference>
<evidence type="ECO:0000256" key="2">
    <source>
        <dbReference type="ARBA" id="ARBA00022679"/>
    </source>
</evidence>
<feature type="compositionally biased region" description="Pro residues" evidence="8">
    <location>
        <begin position="212"/>
        <end position="222"/>
    </location>
</feature>
<feature type="domain" description="L,D-TPase catalytic" evidence="10">
    <location>
        <begin position="212"/>
        <end position="337"/>
    </location>
</feature>
<gene>
    <name evidence="11" type="ORF">AFA91_02220</name>
</gene>
<comment type="pathway">
    <text evidence="1 7">Cell wall biogenesis; peptidoglycan biosynthesis.</text>
</comment>
<dbReference type="UniPathway" id="UPA00219"/>
<dbReference type="GO" id="GO:0008360">
    <property type="term" value="P:regulation of cell shape"/>
    <property type="evidence" value="ECO:0007669"/>
    <property type="project" value="UniProtKB-UniRule"/>
</dbReference>
<evidence type="ECO:0000313" key="12">
    <source>
        <dbReference type="Proteomes" id="UP000062255"/>
    </source>
</evidence>
<dbReference type="InterPro" id="IPR041280">
    <property type="entry name" value="Big_10"/>
</dbReference>
<feature type="active site" description="Nucleophile" evidence="7">
    <location>
        <position position="313"/>
    </location>
</feature>
<evidence type="ECO:0000256" key="1">
    <source>
        <dbReference type="ARBA" id="ARBA00004752"/>
    </source>
</evidence>
<dbReference type="PATRIC" id="fig|134601.6.peg.462"/>
<dbReference type="PANTHER" id="PTHR30582:SF2">
    <property type="entry name" value="L,D-TRANSPEPTIDASE YCIB-RELATED"/>
    <property type="match status" value="1"/>
</dbReference>
<dbReference type="GO" id="GO:0018104">
    <property type="term" value="P:peptidoglycan-protein cross-linking"/>
    <property type="evidence" value="ECO:0007669"/>
    <property type="project" value="TreeGrafter"/>
</dbReference>
<evidence type="ECO:0000256" key="4">
    <source>
        <dbReference type="ARBA" id="ARBA00022984"/>
    </source>
</evidence>
<dbReference type="GO" id="GO:0005576">
    <property type="term" value="C:extracellular region"/>
    <property type="evidence" value="ECO:0007669"/>
    <property type="project" value="TreeGrafter"/>
</dbReference>
<keyword evidence="4 7" id="KW-0573">Peptidoglycan synthesis</keyword>
<dbReference type="InterPro" id="IPR005490">
    <property type="entry name" value="LD_TPept_cat_dom"/>
</dbReference>
<feature type="signal peptide" evidence="9">
    <location>
        <begin position="1"/>
        <end position="20"/>
    </location>
</feature>
<evidence type="ECO:0000259" key="10">
    <source>
        <dbReference type="PROSITE" id="PS52029"/>
    </source>
</evidence>
<evidence type="ECO:0000256" key="8">
    <source>
        <dbReference type="SAM" id="MobiDB-lite"/>
    </source>
</evidence>
<sequence length="338" mass="35868">MRVVLWGALAAVGVSAGAGMAPVDIDLVSANQSYRSAIASVAPAQDAVVGIGHPIVVTFKTPVTDRRVAERAIGIKSRPGMTGTYEWVENNVVQWVPDEYWPAHSTVALSVGNIPLQFKTGPAVIGVADISDHTFVVSIDGVPAGPPEQAPAPPPEQAPEPNPEVPVRVTPADDPRMPEVMVRLPAKDAAPKPPEPPEAQETLEIPGMTPTPDIPPGPPLPSPHHRLHWGQPGVLPATMGRPEYPTPVGKYTVLAKEQSVTMDSSSVGIPVDAPDGYLIDVDHAVRFTHRGLFVHPAPWAENSIGYQNVSHGCIGLSPTDAEWYFNAVNVGDPIIVQE</sequence>
<dbReference type="Proteomes" id="UP000062255">
    <property type="component" value="Chromosome"/>
</dbReference>
<dbReference type="CDD" id="cd16913">
    <property type="entry name" value="YkuD_like"/>
    <property type="match status" value="1"/>
</dbReference>
<dbReference type="InterPro" id="IPR050979">
    <property type="entry name" value="LD-transpeptidase"/>
</dbReference>
<reference evidence="11 12" key="1">
    <citation type="submission" date="2015-07" db="EMBL/GenBank/DDBJ databases">
        <title>Complete genome sequence of Mycobacterium goodii X7B, a facultative thermophilic biodesulfurizing bacterium.</title>
        <authorList>
            <person name="Yu B."/>
            <person name="Li F."/>
            <person name="Xu P."/>
        </authorList>
    </citation>
    <scope>NUCLEOTIDE SEQUENCE [LARGE SCALE GENOMIC DNA]</scope>
    <source>
        <strain evidence="11 12">X7B</strain>
    </source>
</reference>
<dbReference type="KEGG" id="mgo:AFA91_02220"/>
<keyword evidence="6 7" id="KW-0961">Cell wall biogenesis/degradation</keyword>
<dbReference type="EMBL" id="CP012150">
    <property type="protein sequence ID" value="AKS30880.1"/>
    <property type="molecule type" value="Genomic_DNA"/>
</dbReference>
<protein>
    <recommendedName>
        <fullName evidence="10">L,D-TPase catalytic domain-containing protein</fullName>
    </recommendedName>
</protein>
<dbReference type="PANTHER" id="PTHR30582">
    <property type="entry name" value="L,D-TRANSPEPTIDASE"/>
    <property type="match status" value="1"/>
</dbReference>
<keyword evidence="3 7" id="KW-0133">Cell shape</keyword>
<dbReference type="CDD" id="cd13431">
    <property type="entry name" value="LDT_IgD_like_1"/>
    <property type="match status" value="1"/>
</dbReference>
<keyword evidence="9" id="KW-0732">Signal</keyword>
<dbReference type="Gene3D" id="2.40.440.10">
    <property type="entry name" value="L,D-transpeptidase catalytic domain-like"/>
    <property type="match status" value="1"/>
</dbReference>
<organism evidence="11 12">
    <name type="scientific">Mycolicibacterium goodii</name>
    <name type="common">Mycobacterium goodii</name>
    <dbReference type="NCBI Taxonomy" id="134601"/>
    <lineage>
        <taxon>Bacteria</taxon>
        <taxon>Bacillati</taxon>
        <taxon>Actinomycetota</taxon>
        <taxon>Actinomycetes</taxon>
        <taxon>Mycobacteriales</taxon>
        <taxon>Mycobacteriaceae</taxon>
        <taxon>Mycolicibacterium</taxon>
    </lineage>
</organism>
<dbReference type="Pfam" id="PF03734">
    <property type="entry name" value="YkuD"/>
    <property type="match status" value="1"/>
</dbReference>
<dbReference type="GO" id="GO:0071972">
    <property type="term" value="F:peptidoglycan L,D-transpeptidase activity"/>
    <property type="evidence" value="ECO:0007669"/>
    <property type="project" value="TreeGrafter"/>
</dbReference>
<proteinExistence type="predicted"/>
<dbReference type="SUPFAM" id="SSF141523">
    <property type="entry name" value="L,D-transpeptidase catalytic domain-like"/>
    <property type="match status" value="1"/>
</dbReference>
<dbReference type="Gene3D" id="2.60.40.3710">
    <property type="match status" value="1"/>
</dbReference>
<evidence type="ECO:0000256" key="9">
    <source>
        <dbReference type="SAM" id="SignalP"/>
    </source>
</evidence>
<accession>A0A0K0X0A6</accession>
<name>A0A0K0X0A6_MYCGD</name>
<evidence type="ECO:0000313" key="11">
    <source>
        <dbReference type="EMBL" id="AKS30880.1"/>
    </source>
</evidence>
<feature type="compositionally biased region" description="Pro residues" evidence="8">
    <location>
        <begin position="144"/>
        <end position="164"/>
    </location>
</feature>
<evidence type="ECO:0000256" key="7">
    <source>
        <dbReference type="PROSITE-ProRule" id="PRU01373"/>
    </source>
</evidence>
<dbReference type="PROSITE" id="PS52029">
    <property type="entry name" value="LD_TPASE"/>
    <property type="match status" value="1"/>
</dbReference>
<feature type="active site" description="Proton donor/acceptor" evidence="7">
    <location>
        <position position="295"/>
    </location>
</feature>
<keyword evidence="2" id="KW-0808">Transferase</keyword>
<feature type="chain" id="PRO_5039111212" description="L,D-TPase catalytic domain-containing protein" evidence="9">
    <location>
        <begin position="21"/>
        <end position="338"/>
    </location>
</feature>